<protein>
    <submittedName>
        <fullName evidence="2">Uncharacterized protein</fullName>
    </submittedName>
</protein>
<organism evidence="2 3">
    <name type="scientific">Caligus rogercresseyi</name>
    <name type="common">Sea louse</name>
    <dbReference type="NCBI Taxonomy" id="217165"/>
    <lineage>
        <taxon>Eukaryota</taxon>
        <taxon>Metazoa</taxon>
        <taxon>Ecdysozoa</taxon>
        <taxon>Arthropoda</taxon>
        <taxon>Crustacea</taxon>
        <taxon>Multicrustacea</taxon>
        <taxon>Hexanauplia</taxon>
        <taxon>Copepoda</taxon>
        <taxon>Siphonostomatoida</taxon>
        <taxon>Caligidae</taxon>
        <taxon>Caligus</taxon>
    </lineage>
</organism>
<feature type="region of interest" description="Disordered" evidence="1">
    <location>
        <begin position="194"/>
        <end position="280"/>
    </location>
</feature>
<evidence type="ECO:0000256" key="1">
    <source>
        <dbReference type="SAM" id="MobiDB-lite"/>
    </source>
</evidence>
<dbReference type="EMBL" id="CP045906">
    <property type="protein sequence ID" value="QQP34868.1"/>
    <property type="molecule type" value="Genomic_DNA"/>
</dbReference>
<reference evidence="3" key="1">
    <citation type="submission" date="2021-01" db="EMBL/GenBank/DDBJ databases">
        <title>Caligus Genome Assembly.</title>
        <authorList>
            <person name="Gallardo-Escarate C."/>
        </authorList>
    </citation>
    <scope>NUCLEOTIDE SEQUENCE [LARGE SCALE GENOMIC DNA]</scope>
</reference>
<feature type="compositionally biased region" description="Gly residues" evidence="1">
    <location>
        <begin position="361"/>
        <end position="370"/>
    </location>
</feature>
<feature type="compositionally biased region" description="Basic residues" evidence="1">
    <location>
        <begin position="584"/>
        <end position="599"/>
    </location>
</feature>
<accession>A0A7T8JTV7</accession>
<feature type="compositionally biased region" description="Low complexity" evidence="1">
    <location>
        <begin position="236"/>
        <end position="251"/>
    </location>
</feature>
<feature type="compositionally biased region" description="Low complexity" evidence="1">
    <location>
        <begin position="66"/>
        <end position="78"/>
    </location>
</feature>
<evidence type="ECO:0000313" key="2">
    <source>
        <dbReference type="EMBL" id="QQP34868.1"/>
    </source>
</evidence>
<proteinExistence type="predicted"/>
<feature type="compositionally biased region" description="Polar residues" evidence="1">
    <location>
        <begin position="10"/>
        <end position="26"/>
    </location>
</feature>
<keyword evidence="3" id="KW-1185">Reference proteome</keyword>
<name>A0A7T8JTV7_CALRO</name>
<dbReference type="Proteomes" id="UP000595437">
    <property type="component" value="Chromosome 17"/>
</dbReference>
<feature type="compositionally biased region" description="Basic and acidic residues" evidence="1">
    <location>
        <begin position="194"/>
        <end position="211"/>
    </location>
</feature>
<dbReference type="AlphaFoldDB" id="A0A7T8JTV7"/>
<feature type="region of interest" description="Disordered" evidence="1">
    <location>
        <begin position="345"/>
        <end position="375"/>
    </location>
</feature>
<feature type="compositionally biased region" description="Low complexity" evidence="1">
    <location>
        <begin position="684"/>
        <end position="701"/>
    </location>
</feature>
<feature type="region of interest" description="Disordered" evidence="1">
    <location>
        <begin position="1"/>
        <end position="92"/>
    </location>
</feature>
<gene>
    <name evidence="2" type="ORF">FKW44_022908</name>
</gene>
<sequence length="724" mass="79467">MVDGPLAEEYSSNILKMAPNFSSQSEDNSEYPPGPSERRSRKKKKKKHRRSGSLSRVITAFKGIISRSTTPSAASSSNSRRRNSGATPDSFLSQDYLGSSAVKRKASKEEEVCQGPCSELIKSSIPKLLMGLETPLTPKLRGKSFSVKRFKKKSPFLVNYSPLRSRICLLTNQKSTPQTPDFLAGTLAADRDLSDEERPIIKGRRGEEEHQSSSSLARRVVLEHDSTPSDTHPNDDSSSSSNPFLLLNNSLRRGQPNSLSTGLSKPSLSHPSEEEEFPKLKREDSLAHLKKDLSILIESSFALGSSSSLEGAEEESIPARLPASSNNAINARHVKELISKMKSIDMASPLTRSRRQSLEGGKAGNSGGGAQTRRMSSTLVDTIDSGCMSEGGLKRGESLRASLARKNSSVKDLVRRIESSKKKIPSFGFIPEDPVAAAVSLVSEVSGDLMEDQQQWVDATEFFKTVPYSMEEHSGRADEEIDDPDAPFEGCKRSSIIRIRNENRGKVSKSVETFTQPRRASARMGVSTAPPTPFVTKRRTQTGIRTTVAKRVPHKNEPSSQQDLKGAAKSKKDAQPQQTTTRRGGGKQSRKHNKTRRHLTIGYLGEEPSGGTRSPLRERVNVITVQRSKSAQNPTQREVKKRNGEIILQDLTSVPMALKDTLYDDSRERVRRNLSDRVMTPTKGASNTPSSSAAAPGATPPHKIHKLSLNTPPVRKSPRLAKIY</sequence>
<dbReference type="OrthoDB" id="410651at2759"/>
<feature type="compositionally biased region" description="Polar residues" evidence="1">
    <location>
        <begin position="255"/>
        <end position="270"/>
    </location>
</feature>
<feature type="compositionally biased region" description="Basic residues" evidence="1">
    <location>
        <begin position="39"/>
        <end position="51"/>
    </location>
</feature>
<feature type="compositionally biased region" description="Basic and acidic residues" evidence="1">
    <location>
        <begin position="220"/>
        <end position="235"/>
    </location>
</feature>
<feature type="region of interest" description="Disordered" evidence="1">
    <location>
        <begin position="674"/>
        <end position="724"/>
    </location>
</feature>
<feature type="region of interest" description="Disordered" evidence="1">
    <location>
        <begin position="516"/>
        <end position="618"/>
    </location>
</feature>
<evidence type="ECO:0000313" key="3">
    <source>
        <dbReference type="Proteomes" id="UP000595437"/>
    </source>
</evidence>